<dbReference type="PROSITE" id="PS51125">
    <property type="entry name" value="NHL"/>
    <property type="match status" value="5"/>
</dbReference>
<evidence type="ECO:0000256" key="1">
    <source>
        <dbReference type="ARBA" id="ARBA00022737"/>
    </source>
</evidence>
<dbReference type="Gene3D" id="2.120.10.30">
    <property type="entry name" value="TolB, C-terminal domain"/>
    <property type="match status" value="2"/>
</dbReference>
<dbReference type="PANTHER" id="PTHR24104">
    <property type="entry name" value="E3 UBIQUITIN-PROTEIN LIGASE NHLRC1-RELATED"/>
    <property type="match status" value="1"/>
</dbReference>
<keyword evidence="1" id="KW-0677">Repeat</keyword>
<dbReference type="InterPro" id="IPR011042">
    <property type="entry name" value="6-blade_b-propeller_TolB-like"/>
</dbReference>
<dbReference type="SUPFAM" id="SSF101898">
    <property type="entry name" value="NHL repeat"/>
    <property type="match status" value="1"/>
</dbReference>
<dbReference type="PANTHER" id="PTHR24104:SF25">
    <property type="entry name" value="PROTEIN LIN-41"/>
    <property type="match status" value="1"/>
</dbReference>
<gene>
    <name evidence="2" type="ORF">METZ01_LOCUS17833</name>
</gene>
<dbReference type="InterPro" id="IPR001258">
    <property type="entry name" value="NHL_repeat"/>
</dbReference>
<name>A0A381PFT6_9ZZZZ</name>
<dbReference type="Pfam" id="PF01436">
    <property type="entry name" value="NHL"/>
    <property type="match status" value="4"/>
</dbReference>
<proteinExistence type="predicted"/>
<dbReference type="EMBL" id="UINC01000948">
    <property type="protein sequence ID" value="SUZ64979.1"/>
    <property type="molecule type" value="Genomic_DNA"/>
</dbReference>
<dbReference type="InterPro" id="IPR050952">
    <property type="entry name" value="TRIM-NHL_E3_ligases"/>
</dbReference>
<accession>A0A381PFT6</accession>
<organism evidence="2">
    <name type="scientific">marine metagenome</name>
    <dbReference type="NCBI Taxonomy" id="408172"/>
    <lineage>
        <taxon>unclassified sequences</taxon>
        <taxon>metagenomes</taxon>
        <taxon>ecological metagenomes</taxon>
    </lineage>
</organism>
<sequence>MGIETTKTNARLLEYRLTMGMTVMEGQGFYYPVDTTIAADGRMYVISRSRDEVARGVRVTMCNVDGEYFGNFGGFGEEDGQFVWPCCSAIDSLGRFYVTDEELHRILVFDRSGKFLDRWGEYGSANGELDTPSGIAFDSHDNLYVADTYNNRIQKFTSNGRFLMSFSGHGEEVISLPWGLATDRQDNLYVADWGNDCIRKFSSDGIELACFGTSGKNDGEFCRPSSVSVDRDGDIYVADWGNERVQVLNSEGEFVEKLRGQATISSWAQNFLNINVEEASARNKADLNLQIEYVDDTPHEESSHIERYFWSPTSVTVDKNGLLYVTEANRHRIQVYARRDR</sequence>
<reference evidence="2" key="1">
    <citation type="submission" date="2018-05" db="EMBL/GenBank/DDBJ databases">
        <authorList>
            <person name="Lanie J.A."/>
            <person name="Ng W.-L."/>
            <person name="Kazmierczak K.M."/>
            <person name="Andrzejewski T.M."/>
            <person name="Davidsen T.M."/>
            <person name="Wayne K.J."/>
            <person name="Tettelin H."/>
            <person name="Glass J.I."/>
            <person name="Rusch D."/>
            <person name="Podicherti R."/>
            <person name="Tsui H.-C.T."/>
            <person name="Winkler M.E."/>
        </authorList>
    </citation>
    <scope>NUCLEOTIDE SEQUENCE</scope>
</reference>
<dbReference type="GO" id="GO:0008270">
    <property type="term" value="F:zinc ion binding"/>
    <property type="evidence" value="ECO:0007669"/>
    <property type="project" value="UniProtKB-KW"/>
</dbReference>
<evidence type="ECO:0000313" key="2">
    <source>
        <dbReference type="EMBL" id="SUZ64979.1"/>
    </source>
</evidence>
<protein>
    <recommendedName>
        <fullName evidence="3">SMP-30/Gluconolactonase/LRE-like region domain-containing protein</fullName>
    </recommendedName>
</protein>
<dbReference type="AlphaFoldDB" id="A0A381PFT6"/>
<evidence type="ECO:0008006" key="3">
    <source>
        <dbReference type="Google" id="ProtNLM"/>
    </source>
</evidence>